<feature type="domain" description="Rhodopsin" evidence="7">
    <location>
        <begin position="28"/>
        <end position="278"/>
    </location>
</feature>
<feature type="transmembrane region" description="Helical" evidence="6">
    <location>
        <begin position="253"/>
        <end position="277"/>
    </location>
</feature>
<keyword evidence="2 6" id="KW-0812">Transmembrane</keyword>
<sequence>MPSQQNRGPELLGVQAAFLAAAWIATCLRLYVKTTLTKSHTVDDSIMYLSTVIYTVYAAVAVHGIINGGIGRHTSDLDPGSIVIALKVWYTCEILYAFISALIRTSICLFLLRIFNRGTNKLAKQMLQANIALVWISSLIYLFIVVFQCNPPNYYWAKFEGLQGSCRPAHLVPNATVAHSVIAALSDWVIGILPMSILWQLQMKREKKIRLLCFFGIGVIAGIIMIIRIPYIKVLEISADFLYQTVNISQSDVALWSLLEPSIGIVAGCIATLRPLMATCATSTRSRKRSTSSWRRSIPAPHAILVTKEVEVTVETGDERPLKPGRPLPDW</sequence>
<dbReference type="GO" id="GO:0016020">
    <property type="term" value="C:membrane"/>
    <property type="evidence" value="ECO:0007669"/>
    <property type="project" value="UniProtKB-SubCell"/>
</dbReference>
<feature type="transmembrane region" description="Helical" evidence="6">
    <location>
        <begin position="94"/>
        <end position="115"/>
    </location>
</feature>
<evidence type="ECO:0000256" key="6">
    <source>
        <dbReference type="SAM" id="Phobius"/>
    </source>
</evidence>
<feature type="transmembrane region" description="Helical" evidence="6">
    <location>
        <begin position="211"/>
        <end position="233"/>
    </location>
</feature>
<evidence type="ECO:0000256" key="3">
    <source>
        <dbReference type="ARBA" id="ARBA00022989"/>
    </source>
</evidence>
<dbReference type="PANTHER" id="PTHR33048:SF96">
    <property type="entry name" value="INTEGRAL MEMBRANE PROTEIN"/>
    <property type="match status" value="1"/>
</dbReference>
<keyword evidence="9" id="KW-1185">Reference proteome</keyword>
<feature type="transmembrane region" description="Helical" evidence="6">
    <location>
        <begin position="177"/>
        <end position="199"/>
    </location>
</feature>
<comment type="subcellular location">
    <subcellularLocation>
        <location evidence="1">Membrane</location>
        <topology evidence="1">Multi-pass membrane protein</topology>
    </subcellularLocation>
</comment>
<feature type="transmembrane region" description="Helical" evidence="6">
    <location>
        <begin position="12"/>
        <end position="32"/>
    </location>
</feature>
<accession>A0A9P9WZ95</accession>
<name>A0A9P9WZ95_9PEZI</name>
<evidence type="ECO:0000256" key="5">
    <source>
        <dbReference type="ARBA" id="ARBA00038359"/>
    </source>
</evidence>
<dbReference type="Pfam" id="PF20684">
    <property type="entry name" value="Fung_rhodopsin"/>
    <property type="match status" value="1"/>
</dbReference>
<keyword evidence="4 6" id="KW-0472">Membrane</keyword>
<proteinExistence type="inferred from homology"/>
<evidence type="ECO:0000259" key="7">
    <source>
        <dbReference type="Pfam" id="PF20684"/>
    </source>
</evidence>
<reference evidence="8" key="1">
    <citation type="submission" date="2019-01" db="EMBL/GenBank/DDBJ databases">
        <title>Colletotrichum abscissum LGMF1257.</title>
        <authorList>
            <person name="Baroncelli R."/>
        </authorList>
    </citation>
    <scope>NUCLEOTIDE SEQUENCE</scope>
    <source>
        <strain evidence="8">Ca142</strain>
    </source>
</reference>
<dbReference type="OrthoDB" id="3936451at2759"/>
<dbReference type="InterPro" id="IPR052337">
    <property type="entry name" value="SAT4-like"/>
</dbReference>
<dbReference type="AlphaFoldDB" id="A0A9P9WZ95"/>
<organism evidence="8 9">
    <name type="scientific">Colletotrichum abscissum</name>
    <dbReference type="NCBI Taxonomy" id="1671311"/>
    <lineage>
        <taxon>Eukaryota</taxon>
        <taxon>Fungi</taxon>
        <taxon>Dikarya</taxon>
        <taxon>Ascomycota</taxon>
        <taxon>Pezizomycotina</taxon>
        <taxon>Sordariomycetes</taxon>
        <taxon>Hypocreomycetidae</taxon>
        <taxon>Glomerellales</taxon>
        <taxon>Glomerellaceae</taxon>
        <taxon>Colletotrichum</taxon>
        <taxon>Colletotrichum acutatum species complex</taxon>
    </lineage>
</organism>
<keyword evidence="3 6" id="KW-1133">Transmembrane helix</keyword>
<gene>
    <name evidence="8" type="ORF">CABS02_15408</name>
</gene>
<comment type="similarity">
    <text evidence="5">Belongs to the SAT4 family.</text>
</comment>
<dbReference type="PANTHER" id="PTHR33048">
    <property type="entry name" value="PTH11-LIKE INTEGRAL MEMBRANE PROTEIN (AFU_ORTHOLOGUE AFUA_5G11245)"/>
    <property type="match status" value="1"/>
</dbReference>
<comment type="caution">
    <text evidence="8">The sequence shown here is derived from an EMBL/GenBank/DDBJ whole genome shotgun (WGS) entry which is preliminary data.</text>
</comment>
<protein>
    <submittedName>
        <fullName evidence="8">Integral membrane protein</fullName>
    </submittedName>
</protein>
<evidence type="ECO:0000256" key="2">
    <source>
        <dbReference type="ARBA" id="ARBA00022692"/>
    </source>
</evidence>
<evidence type="ECO:0000256" key="4">
    <source>
        <dbReference type="ARBA" id="ARBA00023136"/>
    </source>
</evidence>
<dbReference type="EMBL" id="SDAQ01000324">
    <property type="protein sequence ID" value="KAI3527264.1"/>
    <property type="molecule type" value="Genomic_DNA"/>
</dbReference>
<evidence type="ECO:0000313" key="9">
    <source>
        <dbReference type="Proteomes" id="UP001056436"/>
    </source>
</evidence>
<feature type="transmembrane region" description="Helical" evidence="6">
    <location>
        <begin position="127"/>
        <end position="147"/>
    </location>
</feature>
<evidence type="ECO:0000313" key="8">
    <source>
        <dbReference type="EMBL" id="KAI3527264.1"/>
    </source>
</evidence>
<dbReference type="Proteomes" id="UP001056436">
    <property type="component" value="Unassembled WGS sequence"/>
</dbReference>
<evidence type="ECO:0000256" key="1">
    <source>
        <dbReference type="ARBA" id="ARBA00004141"/>
    </source>
</evidence>
<dbReference type="InterPro" id="IPR049326">
    <property type="entry name" value="Rhodopsin_dom_fungi"/>
</dbReference>
<feature type="transmembrane region" description="Helical" evidence="6">
    <location>
        <begin position="44"/>
        <end position="66"/>
    </location>
</feature>